<keyword evidence="2" id="KW-1185">Reference proteome</keyword>
<dbReference type="AlphaFoldDB" id="A0A914DQT3"/>
<dbReference type="WBParaSite" id="ACRNAN_scaffold3349.g11531.t1">
    <property type="protein sequence ID" value="ACRNAN_scaffold3349.g11531.t1"/>
    <property type="gene ID" value="ACRNAN_scaffold3349.g11531"/>
</dbReference>
<feature type="compositionally biased region" description="Basic and acidic residues" evidence="1">
    <location>
        <begin position="27"/>
        <end position="49"/>
    </location>
</feature>
<evidence type="ECO:0000313" key="2">
    <source>
        <dbReference type="Proteomes" id="UP000887540"/>
    </source>
</evidence>
<evidence type="ECO:0000313" key="3">
    <source>
        <dbReference type="WBParaSite" id="ACRNAN_scaffold3349.g11531.t1"/>
    </source>
</evidence>
<accession>A0A914DQT3</accession>
<proteinExistence type="predicted"/>
<feature type="region of interest" description="Disordered" evidence="1">
    <location>
        <begin position="26"/>
        <end position="62"/>
    </location>
</feature>
<sequence length="96" mass="11354">MSEVEGVEKSVPDLKIHYLRKRQRLSTFEEKETTAENQEDIQRHTHEENGTFEETEDEETFGSEVQILDRIAEEQRKDQILKETIKFLEEGINSTE</sequence>
<name>A0A914DQT3_9BILA</name>
<organism evidence="2 3">
    <name type="scientific">Acrobeloides nanus</name>
    <dbReference type="NCBI Taxonomy" id="290746"/>
    <lineage>
        <taxon>Eukaryota</taxon>
        <taxon>Metazoa</taxon>
        <taxon>Ecdysozoa</taxon>
        <taxon>Nematoda</taxon>
        <taxon>Chromadorea</taxon>
        <taxon>Rhabditida</taxon>
        <taxon>Tylenchina</taxon>
        <taxon>Cephalobomorpha</taxon>
        <taxon>Cephaloboidea</taxon>
        <taxon>Cephalobidae</taxon>
        <taxon>Acrobeloides</taxon>
    </lineage>
</organism>
<protein>
    <submittedName>
        <fullName evidence="3">Uncharacterized protein</fullName>
    </submittedName>
</protein>
<feature type="compositionally biased region" description="Acidic residues" evidence="1">
    <location>
        <begin position="50"/>
        <end position="61"/>
    </location>
</feature>
<dbReference type="Proteomes" id="UP000887540">
    <property type="component" value="Unplaced"/>
</dbReference>
<reference evidence="3" key="1">
    <citation type="submission" date="2022-11" db="UniProtKB">
        <authorList>
            <consortium name="WormBaseParasite"/>
        </authorList>
    </citation>
    <scope>IDENTIFICATION</scope>
</reference>
<evidence type="ECO:0000256" key="1">
    <source>
        <dbReference type="SAM" id="MobiDB-lite"/>
    </source>
</evidence>